<dbReference type="Pfam" id="PF01915">
    <property type="entry name" value="Glyco_hydro_3_C"/>
    <property type="match status" value="1"/>
</dbReference>
<dbReference type="AlphaFoldDB" id="A0A978VSS0"/>
<accession>A0A978VSS0</accession>
<dbReference type="InterPro" id="IPR036881">
    <property type="entry name" value="Glyco_hydro_3_C_sf"/>
</dbReference>
<dbReference type="InterPro" id="IPR019446">
    <property type="entry name" value="BMT5-like"/>
</dbReference>
<evidence type="ECO:0000313" key="5">
    <source>
        <dbReference type="EMBL" id="KAH7541865.1"/>
    </source>
</evidence>
<evidence type="ECO:0000259" key="3">
    <source>
        <dbReference type="Pfam" id="PF01915"/>
    </source>
</evidence>
<reference evidence="5" key="1">
    <citation type="journal article" date="2021" name="Front. Plant Sci.">
        <title>Chromosome-Scale Genome Assembly for Chinese Sour Jujube and Insights Into Its Genome Evolution and Domestication Signature.</title>
        <authorList>
            <person name="Shen L.-Y."/>
            <person name="Luo H."/>
            <person name="Wang X.-L."/>
            <person name="Wang X.-M."/>
            <person name="Qiu X.-J."/>
            <person name="Liu H."/>
            <person name="Zhou S.-S."/>
            <person name="Jia K.-H."/>
            <person name="Nie S."/>
            <person name="Bao Y.-T."/>
            <person name="Zhang R.-G."/>
            <person name="Yun Q.-Z."/>
            <person name="Chai Y.-H."/>
            <person name="Lu J.-Y."/>
            <person name="Li Y."/>
            <person name="Zhao S.-W."/>
            <person name="Mao J.-F."/>
            <person name="Jia S.-G."/>
            <person name="Mao Y.-M."/>
        </authorList>
    </citation>
    <scope>NUCLEOTIDE SEQUENCE</scope>
    <source>
        <strain evidence="5">AT0</strain>
        <tissue evidence="5">Leaf</tissue>
    </source>
</reference>
<dbReference type="SUPFAM" id="SSF52279">
    <property type="entry name" value="Beta-D-glucan exohydrolase, C-terminal domain"/>
    <property type="match status" value="1"/>
</dbReference>
<dbReference type="GO" id="GO:0004553">
    <property type="term" value="F:hydrolase activity, hydrolyzing O-glycosyl compounds"/>
    <property type="evidence" value="ECO:0007669"/>
    <property type="project" value="InterPro"/>
</dbReference>
<name>A0A978VSS0_ZIZJJ</name>
<dbReference type="Gene3D" id="3.40.50.1700">
    <property type="entry name" value="Glycoside hydrolase family 3 C-terminal domain"/>
    <property type="match status" value="1"/>
</dbReference>
<sequence length="403" mass="45192">MGQHFSAMADYSIFDKHKQSKSSHNGLPSFTDDPFSAMADCYRVFSKPKPSKSRDNRLLDITTTTLALTTLATVAVSALVYYRTRFDDHLDDEIDKDHEDQEEERRQVYPPVSDLLVVNKTPNMDFIFNEGDGRQQQHKILLVGEGDFSFSASLASSSPSASNMVATSLNSRGMNYRNAMENINELRRKGCTIMHGIDATKMAKHDALSGMLFDQIIFNFPLAGFFEDKSTESQIRRHQMLVASFFENAKKMLKEGGEIHVTHKCQGFFKRWNIQVLASNVGLRLIEEVPFNLRDYPGYHTKYGFGGGKDFDFGEHPYAEIYGDGQNLSIAEPGPNVINNVCGKVKCVVLIVSGRPLVIEPHVRSIDALVAAWLPGTEGHGIADVLFGDWFHWEAPKNLVQNT</sequence>
<dbReference type="EMBL" id="JAEACU010000002">
    <property type="protein sequence ID" value="KAH7541865.1"/>
    <property type="molecule type" value="Genomic_DNA"/>
</dbReference>
<comment type="caution">
    <text evidence="5">The sequence shown here is derived from an EMBL/GenBank/DDBJ whole genome shotgun (WGS) entry which is preliminary data.</text>
</comment>
<proteinExistence type="predicted"/>
<feature type="domain" description="Glycoside hydrolase family 3 C-terminal" evidence="3">
    <location>
        <begin position="324"/>
        <end position="389"/>
    </location>
</feature>
<dbReference type="GO" id="GO:0005737">
    <property type="term" value="C:cytoplasm"/>
    <property type="evidence" value="ECO:0007669"/>
    <property type="project" value="TreeGrafter"/>
</dbReference>
<dbReference type="Proteomes" id="UP000813462">
    <property type="component" value="Unassembled WGS sequence"/>
</dbReference>
<dbReference type="GO" id="GO:0070042">
    <property type="term" value="F:rRNA (uridine-N3-)-methyltransferase activity"/>
    <property type="evidence" value="ECO:0007669"/>
    <property type="project" value="InterPro"/>
</dbReference>
<evidence type="ECO:0008006" key="7">
    <source>
        <dbReference type="Google" id="ProtNLM"/>
    </source>
</evidence>
<dbReference type="Pfam" id="PF10354">
    <property type="entry name" value="BMT5-like"/>
    <property type="match status" value="1"/>
</dbReference>
<evidence type="ECO:0000313" key="6">
    <source>
        <dbReference type="Proteomes" id="UP000813462"/>
    </source>
</evidence>
<evidence type="ECO:0000259" key="4">
    <source>
        <dbReference type="Pfam" id="PF10354"/>
    </source>
</evidence>
<dbReference type="GO" id="GO:0070475">
    <property type="term" value="P:rRNA base methylation"/>
    <property type="evidence" value="ECO:0007669"/>
    <property type="project" value="InterPro"/>
</dbReference>
<keyword evidence="2" id="KW-0326">Glycosidase</keyword>
<protein>
    <recommendedName>
        <fullName evidence="7">25S rRNA (uridine-N(3))-methyltransferase BMT5-like domain-containing protein</fullName>
    </recommendedName>
</protein>
<dbReference type="Gene3D" id="3.40.50.150">
    <property type="entry name" value="Vaccinia Virus protein VP39"/>
    <property type="match status" value="1"/>
</dbReference>
<dbReference type="PANTHER" id="PTHR11538:SF70">
    <property type="entry name" value="25S RRNA (URIDINE-N(3))-METHYLTRANSFERASE BMT5-LIKE DOMAIN-CONTAINING PROTEIN"/>
    <property type="match status" value="1"/>
</dbReference>
<gene>
    <name evidence="5" type="ORF">FEM48_Zijuj02G0012800</name>
</gene>
<dbReference type="SUPFAM" id="SSF53335">
    <property type="entry name" value="S-adenosyl-L-methionine-dependent methyltransferases"/>
    <property type="match status" value="1"/>
</dbReference>
<keyword evidence="1" id="KW-0378">Hydrolase</keyword>
<dbReference type="InterPro" id="IPR029063">
    <property type="entry name" value="SAM-dependent_MTases_sf"/>
</dbReference>
<organism evidence="5 6">
    <name type="scientific">Ziziphus jujuba var. spinosa</name>
    <dbReference type="NCBI Taxonomy" id="714518"/>
    <lineage>
        <taxon>Eukaryota</taxon>
        <taxon>Viridiplantae</taxon>
        <taxon>Streptophyta</taxon>
        <taxon>Embryophyta</taxon>
        <taxon>Tracheophyta</taxon>
        <taxon>Spermatophyta</taxon>
        <taxon>Magnoliopsida</taxon>
        <taxon>eudicotyledons</taxon>
        <taxon>Gunneridae</taxon>
        <taxon>Pentapetalae</taxon>
        <taxon>rosids</taxon>
        <taxon>fabids</taxon>
        <taxon>Rosales</taxon>
        <taxon>Rhamnaceae</taxon>
        <taxon>Paliureae</taxon>
        <taxon>Ziziphus</taxon>
    </lineage>
</organism>
<evidence type="ECO:0000256" key="1">
    <source>
        <dbReference type="ARBA" id="ARBA00022801"/>
    </source>
</evidence>
<dbReference type="PANTHER" id="PTHR11538">
    <property type="entry name" value="PHENYLALANYL-TRNA SYNTHETASE"/>
    <property type="match status" value="1"/>
</dbReference>
<dbReference type="GO" id="GO:0005975">
    <property type="term" value="P:carbohydrate metabolic process"/>
    <property type="evidence" value="ECO:0007669"/>
    <property type="project" value="InterPro"/>
</dbReference>
<evidence type="ECO:0000256" key="2">
    <source>
        <dbReference type="ARBA" id="ARBA00023295"/>
    </source>
</evidence>
<dbReference type="InterPro" id="IPR002772">
    <property type="entry name" value="Glyco_hydro_3_C"/>
</dbReference>
<feature type="domain" description="25S rRNA (uridine-N(3))-methyltransferase BMT5-like" evidence="4">
    <location>
        <begin position="141"/>
        <end position="302"/>
    </location>
</feature>